<comment type="caution">
    <text evidence="1">The sequence shown here is derived from an EMBL/GenBank/DDBJ whole genome shotgun (WGS) entry which is preliminary data.</text>
</comment>
<organism evidence="1 2">
    <name type="scientific">Oceanobacillus sojae</name>
    <dbReference type="NCBI Taxonomy" id="582851"/>
    <lineage>
        <taxon>Bacteria</taxon>
        <taxon>Bacillati</taxon>
        <taxon>Bacillota</taxon>
        <taxon>Bacilli</taxon>
        <taxon>Bacillales</taxon>
        <taxon>Bacillaceae</taxon>
        <taxon>Oceanobacillus</taxon>
    </lineage>
</organism>
<name>A0A511ZDB2_9BACI</name>
<gene>
    <name evidence="1" type="ORF">OSO01_01770</name>
</gene>
<evidence type="ECO:0000313" key="2">
    <source>
        <dbReference type="Proteomes" id="UP000321558"/>
    </source>
</evidence>
<dbReference type="Proteomes" id="UP000321558">
    <property type="component" value="Unassembled WGS sequence"/>
</dbReference>
<dbReference type="EMBL" id="BJYM01000001">
    <property type="protein sequence ID" value="GEN85438.1"/>
    <property type="molecule type" value="Genomic_DNA"/>
</dbReference>
<sequence>MKYTIILLRRARLDCFAAMKNPPSSSDIIYRYSNANLLMRQVNNITFPETFFIILPILHTKTANLRLSTVKNLKNIVAYWIGGYKYECE</sequence>
<proteinExistence type="predicted"/>
<accession>A0A511ZDB2</accession>
<dbReference type="AlphaFoldDB" id="A0A511ZDB2"/>
<protein>
    <submittedName>
        <fullName evidence="1">Uncharacterized protein</fullName>
    </submittedName>
</protein>
<keyword evidence="2" id="KW-1185">Reference proteome</keyword>
<reference evidence="1 2" key="1">
    <citation type="submission" date="2019-07" db="EMBL/GenBank/DDBJ databases">
        <title>Whole genome shotgun sequence of Oceanobacillus sojae NBRC 105379.</title>
        <authorList>
            <person name="Hosoyama A."/>
            <person name="Uohara A."/>
            <person name="Ohji S."/>
            <person name="Ichikawa N."/>
        </authorList>
    </citation>
    <scope>NUCLEOTIDE SEQUENCE [LARGE SCALE GENOMIC DNA]</scope>
    <source>
        <strain evidence="1 2">NBRC 105379</strain>
    </source>
</reference>
<evidence type="ECO:0000313" key="1">
    <source>
        <dbReference type="EMBL" id="GEN85438.1"/>
    </source>
</evidence>